<protein>
    <submittedName>
        <fullName evidence="1">Uncharacterized protein</fullName>
    </submittedName>
</protein>
<sequence length="407" mass="45102">WDPQLTRFLKNVEVRNGRITGRGGIDELNNITGTSATTPIIGLLAYYTKDLTTQLLRITPTKAFELTNAADGTWVDVTGTNLLAASTDFPMAINHDELLLFVTGKDRARKWAGSGNDTVVLGGTPPFAKTILAMKGFVMLGNVSDDGTFSDVVLGHLKVRYTDDYDNDWSPCIGNELILDETNGQIEAGDVHGIYAVWGKSDSVITTRFLGSGQGFFQNQLRVGGNSKGILAPQSFKNTEAGIIFLGTDYELYITDGITVKPLPPRVQKKLQSDMQVSKARNAFAVIVEKEEEYNLFIPIDSDTWSAARIRYNYRTGDFSYNEYDAHEFIAATSYRWGNTTSTLLAASTNDLVWELDSTDIDDNGTKVDRFWQSDWQNFGSADTKVFKGAYFSFTRVRNARCVIDVA</sequence>
<proteinExistence type="predicted"/>
<dbReference type="AlphaFoldDB" id="A0A0F8YJM8"/>
<dbReference type="EMBL" id="LAZR01053045">
    <property type="protein sequence ID" value="KKK81613.1"/>
    <property type="molecule type" value="Genomic_DNA"/>
</dbReference>
<gene>
    <name evidence="1" type="ORF">LCGC14_2811690</name>
</gene>
<accession>A0A0F8YJM8</accession>
<feature type="non-terminal residue" evidence="1">
    <location>
        <position position="1"/>
    </location>
</feature>
<comment type="caution">
    <text evidence="1">The sequence shown here is derived from an EMBL/GenBank/DDBJ whole genome shotgun (WGS) entry which is preliminary data.</text>
</comment>
<organism evidence="1">
    <name type="scientific">marine sediment metagenome</name>
    <dbReference type="NCBI Taxonomy" id="412755"/>
    <lineage>
        <taxon>unclassified sequences</taxon>
        <taxon>metagenomes</taxon>
        <taxon>ecological metagenomes</taxon>
    </lineage>
</organism>
<evidence type="ECO:0000313" key="1">
    <source>
        <dbReference type="EMBL" id="KKK81613.1"/>
    </source>
</evidence>
<feature type="non-terminal residue" evidence="1">
    <location>
        <position position="407"/>
    </location>
</feature>
<name>A0A0F8YJM8_9ZZZZ</name>
<reference evidence="1" key="1">
    <citation type="journal article" date="2015" name="Nature">
        <title>Complex archaea that bridge the gap between prokaryotes and eukaryotes.</title>
        <authorList>
            <person name="Spang A."/>
            <person name="Saw J.H."/>
            <person name="Jorgensen S.L."/>
            <person name="Zaremba-Niedzwiedzka K."/>
            <person name="Martijn J."/>
            <person name="Lind A.E."/>
            <person name="van Eijk R."/>
            <person name="Schleper C."/>
            <person name="Guy L."/>
            <person name="Ettema T.J."/>
        </authorList>
    </citation>
    <scope>NUCLEOTIDE SEQUENCE</scope>
</reference>